<dbReference type="SUPFAM" id="SSF52540">
    <property type="entry name" value="P-loop containing nucleoside triphosphate hydrolases"/>
    <property type="match status" value="1"/>
</dbReference>
<evidence type="ECO:0000313" key="5">
    <source>
        <dbReference type="EMBL" id="MBL6280507.1"/>
    </source>
</evidence>
<keyword evidence="3" id="KW-0347">Helicase</keyword>
<evidence type="ECO:0000256" key="3">
    <source>
        <dbReference type="ARBA" id="ARBA00022806"/>
    </source>
</evidence>
<dbReference type="InterPro" id="IPR027417">
    <property type="entry name" value="P-loop_NTPase"/>
</dbReference>
<dbReference type="Proteomes" id="UP000661193">
    <property type="component" value="Unassembled WGS sequence"/>
</dbReference>
<dbReference type="InterPro" id="IPR050699">
    <property type="entry name" value="RNA-DNA_Helicase"/>
</dbReference>
<name>A0ABS1UW40_9ACTN</name>
<reference evidence="5 6" key="1">
    <citation type="submission" date="2021-01" db="EMBL/GenBank/DDBJ databases">
        <title>Genome sequencing of Micromonospora fiedleri MG-37.</title>
        <authorList>
            <person name="Moreland P.E.J."/>
            <person name="Stach J.E.M."/>
        </authorList>
    </citation>
    <scope>NUCLEOTIDE SEQUENCE [LARGE SCALE GENOMIC DNA]</scope>
    <source>
        <strain evidence="5 6">MG-37</strain>
    </source>
</reference>
<keyword evidence="6" id="KW-1185">Reference proteome</keyword>
<feature type="non-terminal residue" evidence="5">
    <location>
        <position position="1"/>
    </location>
</feature>
<feature type="non-terminal residue" evidence="5">
    <location>
        <position position="157"/>
    </location>
</feature>
<accession>A0ABS1UW40</accession>
<evidence type="ECO:0000313" key="6">
    <source>
        <dbReference type="Proteomes" id="UP000661193"/>
    </source>
</evidence>
<keyword evidence="4" id="KW-0067">ATP-binding</keyword>
<keyword evidence="1" id="KW-0547">Nucleotide-binding</keyword>
<dbReference type="PANTHER" id="PTHR12131">
    <property type="entry name" value="ATP-DEPENDENT RNA AND DNA HELICASE"/>
    <property type="match status" value="1"/>
</dbReference>
<keyword evidence="2" id="KW-0378">Hydrolase</keyword>
<protein>
    <submittedName>
        <fullName evidence="5">DUF3516 domain-containing protein</fullName>
    </submittedName>
</protein>
<dbReference type="PANTHER" id="PTHR12131:SF1">
    <property type="entry name" value="ATP-DEPENDENT RNA HELICASE SUPV3L1, MITOCHONDRIAL-RELATED"/>
    <property type="match status" value="1"/>
</dbReference>
<comment type="caution">
    <text evidence="5">The sequence shown here is derived from an EMBL/GenBank/DDBJ whole genome shotgun (WGS) entry which is preliminary data.</text>
</comment>
<sequence>NLALREGARADVGQVIMDEFHFYAEPDRGWAWQVPLIELPQAQFVLMSATLGDTTRFVDDLTRRTGRSTAVVRSAERPVPLIFTYAMTPLHETPEELLETKQAPVYVVHFTQAAARESAQAPMSVTVCTRAEKDMIAQAIGRLRYRSALRRPPSRLV</sequence>
<evidence type="ECO:0000256" key="4">
    <source>
        <dbReference type="ARBA" id="ARBA00022840"/>
    </source>
</evidence>
<evidence type="ECO:0000256" key="1">
    <source>
        <dbReference type="ARBA" id="ARBA00022741"/>
    </source>
</evidence>
<gene>
    <name evidence="5" type="ORF">JMF97_30625</name>
</gene>
<proteinExistence type="predicted"/>
<dbReference type="Gene3D" id="3.40.50.300">
    <property type="entry name" value="P-loop containing nucleotide triphosphate hydrolases"/>
    <property type="match status" value="1"/>
</dbReference>
<evidence type="ECO:0000256" key="2">
    <source>
        <dbReference type="ARBA" id="ARBA00022801"/>
    </source>
</evidence>
<dbReference type="EMBL" id="JAETXL010000057">
    <property type="protein sequence ID" value="MBL6280507.1"/>
    <property type="molecule type" value="Genomic_DNA"/>
</dbReference>
<organism evidence="5 6">
    <name type="scientific">Micromonospora fiedleri</name>
    <dbReference type="NCBI Taxonomy" id="1157498"/>
    <lineage>
        <taxon>Bacteria</taxon>
        <taxon>Bacillati</taxon>
        <taxon>Actinomycetota</taxon>
        <taxon>Actinomycetes</taxon>
        <taxon>Micromonosporales</taxon>
        <taxon>Micromonosporaceae</taxon>
        <taxon>Micromonospora</taxon>
    </lineage>
</organism>